<dbReference type="WBParaSite" id="HPLM_0001016701-mRNA-1">
    <property type="protein sequence ID" value="HPLM_0001016701-mRNA-1"/>
    <property type="gene ID" value="HPLM_0001016701"/>
</dbReference>
<organism evidence="1">
    <name type="scientific">Haemonchus placei</name>
    <name type="common">Barber's pole worm</name>
    <dbReference type="NCBI Taxonomy" id="6290"/>
    <lineage>
        <taxon>Eukaryota</taxon>
        <taxon>Metazoa</taxon>
        <taxon>Ecdysozoa</taxon>
        <taxon>Nematoda</taxon>
        <taxon>Chromadorea</taxon>
        <taxon>Rhabditida</taxon>
        <taxon>Rhabditina</taxon>
        <taxon>Rhabditomorpha</taxon>
        <taxon>Strongyloidea</taxon>
        <taxon>Trichostrongylidae</taxon>
        <taxon>Haemonchus</taxon>
    </lineage>
</organism>
<sequence length="123" mass="14122">LNSDGRSLTTMQVNESSPTAQWSEWKIRPGVAFRHRLLPEISLHTVDIQYQLLISASPTRVTLSFCLYLSTLTMISGFFAQCLISRLFASFDRQENGYHRLSLPLIHRSHLFFRASLRSPELP</sequence>
<protein>
    <submittedName>
        <fullName evidence="1">Transmembrane protein 231</fullName>
    </submittedName>
</protein>
<reference evidence="1" key="1">
    <citation type="submission" date="2016-04" db="UniProtKB">
        <authorList>
            <consortium name="WormBaseParasite"/>
        </authorList>
    </citation>
    <scope>IDENTIFICATION</scope>
</reference>
<dbReference type="AlphaFoldDB" id="A0A158QNC9"/>
<name>A0A158QNC9_HAEPC</name>
<accession>A0A158QNC9</accession>
<evidence type="ECO:0000313" key="1">
    <source>
        <dbReference type="WBParaSite" id="HPLM_0001016701-mRNA-1"/>
    </source>
</evidence>
<proteinExistence type="predicted"/>